<reference evidence="2" key="1">
    <citation type="submission" date="2022-01" db="EMBL/GenBank/DDBJ databases">
        <authorList>
            <person name="King R."/>
        </authorList>
    </citation>
    <scope>NUCLEOTIDE SEQUENCE</scope>
</reference>
<evidence type="ECO:0000256" key="1">
    <source>
        <dbReference type="SAM" id="MobiDB-lite"/>
    </source>
</evidence>
<proteinExistence type="predicted"/>
<dbReference type="AlphaFoldDB" id="A0A9P0HPR9"/>
<gene>
    <name evidence="2" type="ORF">NEZAVI_LOCUS14603</name>
</gene>
<sequence length="144" mass="16024">MISIASWDGLHSGFVHSPLVVERGHGSPLRARNRRQVCISPETATNRDGRGPDIISKTASTSSPASPRLPIRRCTLAHIAEAVGYAARYLISSRLRLRRRPWMFGEFLRGLTIDYKLTRAISEVAFITISFEYSSEVQGAVLLE</sequence>
<accession>A0A9P0HPR9</accession>
<name>A0A9P0HPR9_NEZVI</name>
<evidence type="ECO:0000313" key="2">
    <source>
        <dbReference type="EMBL" id="CAH1406725.1"/>
    </source>
</evidence>
<evidence type="ECO:0000313" key="3">
    <source>
        <dbReference type="Proteomes" id="UP001152798"/>
    </source>
</evidence>
<dbReference type="EMBL" id="OV725082">
    <property type="protein sequence ID" value="CAH1406725.1"/>
    <property type="molecule type" value="Genomic_DNA"/>
</dbReference>
<keyword evidence="3" id="KW-1185">Reference proteome</keyword>
<feature type="region of interest" description="Disordered" evidence="1">
    <location>
        <begin position="32"/>
        <end position="67"/>
    </location>
</feature>
<dbReference type="Proteomes" id="UP001152798">
    <property type="component" value="Chromosome 6"/>
</dbReference>
<protein>
    <submittedName>
        <fullName evidence="2">Uncharacterized protein</fullName>
    </submittedName>
</protein>
<organism evidence="2 3">
    <name type="scientific">Nezara viridula</name>
    <name type="common">Southern green stink bug</name>
    <name type="synonym">Cimex viridulus</name>
    <dbReference type="NCBI Taxonomy" id="85310"/>
    <lineage>
        <taxon>Eukaryota</taxon>
        <taxon>Metazoa</taxon>
        <taxon>Ecdysozoa</taxon>
        <taxon>Arthropoda</taxon>
        <taxon>Hexapoda</taxon>
        <taxon>Insecta</taxon>
        <taxon>Pterygota</taxon>
        <taxon>Neoptera</taxon>
        <taxon>Paraneoptera</taxon>
        <taxon>Hemiptera</taxon>
        <taxon>Heteroptera</taxon>
        <taxon>Panheteroptera</taxon>
        <taxon>Pentatomomorpha</taxon>
        <taxon>Pentatomoidea</taxon>
        <taxon>Pentatomidae</taxon>
        <taxon>Pentatominae</taxon>
        <taxon>Nezara</taxon>
    </lineage>
</organism>
<feature type="compositionally biased region" description="Low complexity" evidence="1">
    <location>
        <begin position="54"/>
        <end position="66"/>
    </location>
</feature>